<reference evidence="1" key="1">
    <citation type="submission" date="2018-05" db="EMBL/GenBank/DDBJ databases">
        <authorList>
            <person name="Lanie J.A."/>
            <person name="Ng W.-L."/>
            <person name="Kazmierczak K.M."/>
            <person name="Andrzejewski T.M."/>
            <person name="Davidsen T.M."/>
            <person name="Wayne K.J."/>
            <person name="Tettelin H."/>
            <person name="Glass J.I."/>
            <person name="Rusch D."/>
            <person name="Podicherti R."/>
            <person name="Tsui H.-C.T."/>
            <person name="Winkler M.E."/>
        </authorList>
    </citation>
    <scope>NUCLEOTIDE SEQUENCE</scope>
</reference>
<dbReference type="EMBL" id="UINC01117774">
    <property type="protein sequence ID" value="SVC90439.1"/>
    <property type="molecule type" value="Genomic_DNA"/>
</dbReference>
<sequence length="196" mass="21853">MHGMNSFKSIILILSLIFSGVFFIGTGLAKPESGVGTSQKWAVVNGFRSSQFGMNERDVIKAIKSDFGIAKKQISRKVHPNEKTITLGINVPRILPDSGPAKIIYLLGYKTRRLIEIKIIWGRPIMKDPNAKAVVATANQLGNYFVQKKYQKEGFAYNHQLGENVYLVFQGKDKKGRVIRLLLTNPKSEDAKKSGD</sequence>
<organism evidence="1">
    <name type="scientific">marine metagenome</name>
    <dbReference type="NCBI Taxonomy" id="408172"/>
    <lineage>
        <taxon>unclassified sequences</taxon>
        <taxon>metagenomes</taxon>
        <taxon>ecological metagenomes</taxon>
    </lineage>
</organism>
<dbReference type="AlphaFoldDB" id="A0A382QY79"/>
<proteinExistence type="predicted"/>
<evidence type="ECO:0000313" key="1">
    <source>
        <dbReference type="EMBL" id="SVC90439.1"/>
    </source>
</evidence>
<gene>
    <name evidence="1" type="ORF">METZ01_LOCUS343293</name>
</gene>
<feature type="non-terminal residue" evidence="1">
    <location>
        <position position="1"/>
    </location>
</feature>
<accession>A0A382QY79</accession>
<feature type="non-terminal residue" evidence="1">
    <location>
        <position position="196"/>
    </location>
</feature>
<name>A0A382QY79_9ZZZZ</name>
<protein>
    <submittedName>
        <fullName evidence="1">Uncharacterized protein</fullName>
    </submittedName>
</protein>